<dbReference type="EMBL" id="BQMJ01000048">
    <property type="protein sequence ID" value="GJQ13858.1"/>
    <property type="molecule type" value="Genomic_DNA"/>
</dbReference>
<dbReference type="Proteomes" id="UP001061958">
    <property type="component" value="Unassembled WGS sequence"/>
</dbReference>
<dbReference type="OrthoDB" id="70763at2759"/>
<dbReference type="GO" id="GO:0000387">
    <property type="term" value="P:spliceosomal snRNP assembly"/>
    <property type="evidence" value="ECO:0007669"/>
    <property type="project" value="TreeGrafter"/>
</dbReference>
<reference evidence="1" key="2">
    <citation type="submission" date="2022-01" db="EMBL/GenBank/DDBJ databases">
        <authorList>
            <person name="Hirooka S."/>
            <person name="Miyagishima S.Y."/>
        </authorList>
    </citation>
    <scope>NUCLEOTIDE SEQUENCE</scope>
    <source>
        <strain evidence="1">NBRC 102759</strain>
    </source>
</reference>
<dbReference type="PANTHER" id="PTHR14679">
    <property type="entry name" value="GEM-ASSOCIATED PROTEIN 7"/>
    <property type="match status" value="1"/>
</dbReference>
<dbReference type="Pfam" id="PF11095">
    <property type="entry name" value="Gemin7"/>
    <property type="match status" value="1"/>
</dbReference>
<sequence length="75" mass="8695">MAESSWARKRYLQGLRYFSGKKVTFQLYENTRVNVVVETFDAHTRQVIVKDLVTPLGTYPYAILRCSDVITCFTV</sequence>
<accession>A0A9C7PZN6</accession>
<dbReference type="InterPro" id="IPR020338">
    <property type="entry name" value="SMN_gemin7"/>
</dbReference>
<dbReference type="Gene3D" id="2.30.30.100">
    <property type="match status" value="1"/>
</dbReference>
<organism evidence="1 2">
    <name type="scientific">Galdieria partita</name>
    <dbReference type="NCBI Taxonomy" id="83374"/>
    <lineage>
        <taxon>Eukaryota</taxon>
        <taxon>Rhodophyta</taxon>
        <taxon>Bangiophyceae</taxon>
        <taxon>Galdieriales</taxon>
        <taxon>Galdieriaceae</taxon>
        <taxon>Galdieria</taxon>
    </lineage>
</organism>
<dbReference type="AlphaFoldDB" id="A0A9C7PZN6"/>
<dbReference type="GO" id="GO:0034719">
    <property type="term" value="C:SMN-Sm protein complex"/>
    <property type="evidence" value="ECO:0007669"/>
    <property type="project" value="InterPro"/>
</dbReference>
<evidence type="ECO:0000313" key="2">
    <source>
        <dbReference type="Proteomes" id="UP001061958"/>
    </source>
</evidence>
<evidence type="ECO:0000313" key="1">
    <source>
        <dbReference type="EMBL" id="GJQ13858.1"/>
    </source>
</evidence>
<reference evidence="1" key="1">
    <citation type="journal article" date="2022" name="Proc. Natl. Acad. Sci. U.S.A.">
        <title>Life cycle and functional genomics of the unicellular red alga Galdieria for elucidating algal and plant evolution and industrial use.</title>
        <authorList>
            <person name="Hirooka S."/>
            <person name="Itabashi T."/>
            <person name="Ichinose T.M."/>
            <person name="Onuma R."/>
            <person name="Fujiwara T."/>
            <person name="Yamashita S."/>
            <person name="Jong L.W."/>
            <person name="Tomita R."/>
            <person name="Iwane A.H."/>
            <person name="Miyagishima S.Y."/>
        </authorList>
    </citation>
    <scope>NUCLEOTIDE SEQUENCE</scope>
    <source>
        <strain evidence="1">NBRC 102759</strain>
    </source>
</reference>
<proteinExistence type="predicted"/>
<keyword evidence="2" id="KW-1185">Reference proteome</keyword>
<protein>
    <submittedName>
        <fullName evidence="1">Uncharacterized protein</fullName>
    </submittedName>
</protein>
<name>A0A9C7PZN6_9RHOD</name>
<comment type="caution">
    <text evidence="1">The sequence shown here is derived from an EMBL/GenBank/DDBJ whole genome shotgun (WGS) entry which is preliminary data.</text>
</comment>
<gene>
    <name evidence="1" type="ORF">GpartN1_g5649.t1</name>
</gene>
<dbReference type="PANTHER" id="PTHR14679:SF1">
    <property type="entry name" value="GEM-ASSOCIATED PROTEIN 7"/>
    <property type="match status" value="1"/>
</dbReference>